<keyword evidence="3" id="KW-1185">Reference proteome</keyword>
<dbReference type="OrthoDB" id="6420586at2759"/>
<comment type="caution">
    <text evidence="2">The sequence shown here is derived from an EMBL/GenBank/DDBJ whole genome shotgun (WGS) entry which is preliminary data.</text>
</comment>
<accession>A0A8X6I848</accession>
<evidence type="ECO:0000256" key="1">
    <source>
        <dbReference type="SAM" id="Phobius"/>
    </source>
</evidence>
<keyword evidence="1" id="KW-1133">Transmembrane helix</keyword>
<dbReference type="Proteomes" id="UP000886998">
    <property type="component" value="Unassembled WGS sequence"/>
</dbReference>
<feature type="transmembrane region" description="Helical" evidence="1">
    <location>
        <begin position="27"/>
        <end position="51"/>
    </location>
</feature>
<keyword evidence="1" id="KW-0812">Transmembrane</keyword>
<feature type="transmembrane region" description="Helical" evidence="1">
    <location>
        <begin position="143"/>
        <end position="160"/>
    </location>
</feature>
<dbReference type="EMBL" id="BMAV01024567">
    <property type="protein sequence ID" value="GFS34168.1"/>
    <property type="molecule type" value="Genomic_DNA"/>
</dbReference>
<sequence length="162" mass="18636">MLNSRELLIYLEKRRKLKEFVKEFDNIFSGILFWLICHNLISLFTDFIVCFRFAESKVALFESLLVLGLSSFSLLGTVLFASRIPESFGEVKRKLRNLHQDALIETSPLTGNKLKYLALLKSFIDEEEFYFTAWGMINVDKSMILNTVGILITYGFLLATSS</sequence>
<evidence type="ECO:0000313" key="2">
    <source>
        <dbReference type="EMBL" id="GFS34168.1"/>
    </source>
</evidence>
<gene>
    <name evidence="2" type="ORF">TNIN_222161</name>
</gene>
<feature type="transmembrane region" description="Helical" evidence="1">
    <location>
        <begin position="58"/>
        <end position="81"/>
    </location>
</feature>
<name>A0A8X6I848_9ARAC</name>
<reference evidence="2" key="1">
    <citation type="submission" date="2020-08" db="EMBL/GenBank/DDBJ databases">
        <title>Multicomponent nature underlies the extraordinary mechanical properties of spider dragline silk.</title>
        <authorList>
            <person name="Kono N."/>
            <person name="Nakamura H."/>
            <person name="Mori M."/>
            <person name="Yoshida Y."/>
            <person name="Ohtoshi R."/>
            <person name="Malay A.D."/>
            <person name="Moran D.A.P."/>
            <person name="Tomita M."/>
            <person name="Numata K."/>
            <person name="Arakawa K."/>
        </authorList>
    </citation>
    <scope>NUCLEOTIDE SEQUENCE</scope>
</reference>
<proteinExistence type="predicted"/>
<protein>
    <submittedName>
        <fullName evidence="2">Uncharacterized protein</fullName>
    </submittedName>
</protein>
<keyword evidence="1" id="KW-0472">Membrane</keyword>
<organism evidence="2 3">
    <name type="scientific">Trichonephila inaurata madagascariensis</name>
    <dbReference type="NCBI Taxonomy" id="2747483"/>
    <lineage>
        <taxon>Eukaryota</taxon>
        <taxon>Metazoa</taxon>
        <taxon>Ecdysozoa</taxon>
        <taxon>Arthropoda</taxon>
        <taxon>Chelicerata</taxon>
        <taxon>Arachnida</taxon>
        <taxon>Araneae</taxon>
        <taxon>Araneomorphae</taxon>
        <taxon>Entelegynae</taxon>
        <taxon>Araneoidea</taxon>
        <taxon>Nephilidae</taxon>
        <taxon>Trichonephila</taxon>
        <taxon>Trichonephila inaurata</taxon>
    </lineage>
</organism>
<dbReference type="AlphaFoldDB" id="A0A8X6I848"/>
<evidence type="ECO:0000313" key="3">
    <source>
        <dbReference type="Proteomes" id="UP000886998"/>
    </source>
</evidence>